<dbReference type="AlphaFoldDB" id="A0A0K1XEC3"/>
<evidence type="ECO:0000313" key="4">
    <source>
        <dbReference type="EMBL" id="AKX59686.1"/>
    </source>
</evidence>
<dbReference type="PANTHER" id="PTHR11527">
    <property type="entry name" value="HEAT-SHOCK PROTEIN 20 FAMILY MEMBER"/>
    <property type="match status" value="1"/>
</dbReference>
<dbReference type="InterPro" id="IPR031107">
    <property type="entry name" value="Small_HSP"/>
</dbReference>
<dbReference type="STRING" id="1697053.AKN87_09235"/>
<dbReference type="RefSeq" id="WP_053100858.1">
    <property type="nucleotide sequence ID" value="NZ_CP012365.1"/>
</dbReference>
<gene>
    <name evidence="4" type="ORF">AKN88_06910</name>
</gene>
<evidence type="ECO:0000313" key="5">
    <source>
        <dbReference type="Proteomes" id="UP000063953"/>
    </source>
</evidence>
<dbReference type="CDD" id="cd06464">
    <property type="entry name" value="ACD_sHsps-like"/>
    <property type="match status" value="1"/>
</dbReference>
<accession>A0A0K1XEC3</accession>
<dbReference type="Gene3D" id="2.60.40.790">
    <property type="match status" value="1"/>
</dbReference>
<name>A0A0K1XEC3_9GAMM</name>
<evidence type="ECO:0000259" key="3">
    <source>
        <dbReference type="PROSITE" id="PS01031"/>
    </source>
</evidence>
<proteinExistence type="inferred from homology"/>
<feature type="domain" description="SHSP" evidence="3">
    <location>
        <begin position="28"/>
        <end position="140"/>
    </location>
</feature>
<dbReference type="SUPFAM" id="SSF49764">
    <property type="entry name" value="HSP20-like chaperones"/>
    <property type="match status" value="1"/>
</dbReference>
<evidence type="ECO:0000256" key="2">
    <source>
        <dbReference type="RuleBase" id="RU003616"/>
    </source>
</evidence>
<dbReference type="InterPro" id="IPR002068">
    <property type="entry name" value="A-crystallin/Hsp20_dom"/>
</dbReference>
<keyword evidence="5" id="KW-1185">Reference proteome</keyword>
<dbReference type="Pfam" id="PF00011">
    <property type="entry name" value="HSP20"/>
    <property type="match status" value="1"/>
</dbReference>
<organism evidence="4 5">
    <name type="scientific">Thiopseudomonas alkaliphila</name>
    <dbReference type="NCBI Taxonomy" id="1697053"/>
    <lineage>
        <taxon>Bacteria</taxon>
        <taxon>Pseudomonadati</taxon>
        <taxon>Pseudomonadota</taxon>
        <taxon>Gammaproteobacteria</taxon>
        <taxon>Pseudomonadales</taxon>
        <taxon>Pseudomonadaceae</taxon>
        <taxon>Thiopseudomonas</taxon>
    </lineage>
</organism>
<reference evidence="4 5" key="1">
    <citation type="journal article" date="2015" name="Genome Announc.">
        <title>Genome Sequences of Oblitimonas alkaliphila gen. nov. sp. nov. (Proposed), a Novel Bacterium of the Pseudomonadaceae Family.</title>
        <authorList>
            <person name="Lauer A.C."/>
            <person name="Nicholson A.C."/>
            <person name="Humrighouse B.W."/>
            <person name="Emery B."/>
            <person name="Drobish A."/>
            <person name="Juieng P."/>
            <person name="Loparev V."/>
            <person name="McQuiston J.R."/>
        </authorList>
    </citation>
    <scope>NUCLEOTIDE SEQUENCE [LARGE SCALE GENOMIC DNA]</scope>
    <source>
        <strain evidence="4 5">E5571</strain>
    </source>
</reference>
<dbReference type="InterPro" id="IPR008978">
    <property type="entry name" value="HSP20-like_chaperone"/>
</dbReference>
<protein>
    <submittedName>
        <fullName evidence="4">Heat-shock protein Hsp20</fullName>
    </submittedName>
</protein>
<sequence>MSMFPTRNRLFDELLDNLGGYYIKPLHGEALPQSIKVDIEEINDTYHIQAELPGVKKEDIHVDIDGAVVSIKAEIMQKNATGEDSRRLRSERYYGSVSRRFELPTDIDLEQAQAEYSDGVLHLVLPKRKPAENSRKLTIK</sequence>
<comment type="similarity">
    <text evidence="1 2">Belongs to the small heat shock protein (HSP20) family.</text>
</comment>
<evidence type="ECO:0000256" key="1">
    <source>
        <dbReference type="PROSITE-ProRule" id="PRU00285"/>
    </source>
</evidence>
<dbReference type="PROSITE" id="PS01031">
    <property type="entry name" value="SHSP"/>
    <property type="match status" value="1"/>
</dbReference>
<dbReference type="EMBL" id="CP012365">
    <property type="protein sequence ID" value="AKX59686.1"/>
    <property type="molecule type" value="Genomic_DNA"/>
</dbReference>
<dbReference type="Proteomes" id="UP000063953">
    <property type="component" value="Chromosome"/>
</dbReference>